<feature type="domain" description="RNA polymerase sigma-70 region 4" evidence="1">
    <location>
        <begin position="144"/>
        <end position="193"/>
    </location>
</feature>
<dbReference type="Pfam" id="PF04545">
    <property type="entry name" value="Sigma70_r4"/>
    <property type="match status" value="1"/>
</dbReference>
<dbReference type="Gene3D" id="1.20.120.1810">
    <property type="match status" value="1"/>
</dbReference>
<dbReference type="GO" id="GO:0006352">
    <property type="term" value="P:DNA-templated transcription initiation"/>
    <property type="evidence" value="ECO:0007669"/>
    <property type="project" value="InterPro"/>
</dbReference>
<evidence type="ECO:0000259" key="1">
    <source>
        <dbReference type="Pfam" id="PF04545"/>
    </source>
</evidence>
<gene>
    <name evidence="2" type="ORF">MM415B01405_0019</name>
</gene>
<protein>
    <submittedName>
        <fullName evidence="2">Putative sigma-70 region domain containing protein</fullName>
    </submittedName>
</protein>
<dbReference type="InterPro" id="IPR013325">
    <property type="entry name" value="RNA_pol_sigma_r2"/>
</dbReference>
<name>A0A6M3IN32_9ZZZZ</name>
<dbReference type="GO" id="GO:0003700">
    <property type="term" value="F:DNA-binding transcription factor activity"/>
    <property type="evidence" value="ECO:0007669"/>
    <property type="project" value="InterPro"/>
</dbReference>
<dbReference type="AlphaFoldDB" id="A0A6M3IN32"/>
<dbReference type="InterPro" id="IPR007630">
    <property type="entry name" value="RNA_pol_sigma70_r4"/>
</dbReference>
<dbReference type="EMBL" id="MT141340">
    <property type="protein sequence ID" value="QJA58824.1"/>
    <property type="molecule type" value="Genomic_DNA"/>
</dbReference>
<organism evidence="2">
    <name type="scientific">viral metagenome</name>
    <dbReference type="NCBI Taxonomy" id="1070528"/>
    <lineage>
        <taxon>unclassified sequences</taxon>
        <taxon>metagenomes</taxon>
        <taxon>organismal metagenomes</taxon>
    </lineage>
</organism>
<dbReference type="InterPro" id="IPR014284">
    <property type="entry name" value="RNA_pol_sigma-70_dom"/>
</dbReference>
<dbReference type="Gene3D" id="1.20.140.160">
    <property type="match status" value="1"/>
</dbReference>
<dbReference type="SUPFAM" id="SSF88946">
    <property type="entry name" value="Sigma2 domain of RNA polymerase sigma factors"/>
    <property type="match status" value="1"/>
</dbReference>
<evidence type="ECO:0000313" key="2">
    <source>
        <dbReference type="EMBL" id="QJA58824.1"/>
    </source>
</evidence>
<dbReference type="InterPro" id="IPR013324">
    <property type="entry name" value="RNA_pol_sigma_r3/r4-like"/>
</dbReference>
<reference evidence="2" key="1">
    <citation type="submission" date="2020-03" db="EMBL/GenBank/DDBJ databases">
        <title>The deep terrestrial virosphere.</title>
        <authorList>
            <person name="Holmfeldt K."/>
            <person name="Nilsson E."/>
            <person name="Simone D."/>
            <person name="Lopez-Fernandez M."/>
            <person name="Wu X."/>
            <person name="de Brujin I."/>
            <person name="Lundin D."/>
            <person name="Andersson A."/>
            <person name="Bertilsson S."/>
            <person name="Dopson M."/>
        </authorList>
    </citation>
    <scope>NUCLEOTIDE SEQUENCE</scope>
    <source>
        <strain evidence="2">MM415B01405</strain>
    </source>
</reference>
<dbReference type="SUPFAM" id="SSF88659">
    <property type="entry name" value="Sigma3 and sigma4 domains of RNA polymerase sigma factors"/>
    <property type="match status" value="1"/>
</dbReference>
<dbReference type="NCBIfam" id="TIGR02937">
    <property type="entry name" value="sigma70-ECF"/>
    <property type="match status" value="1"/>
</dbReference>
<sequence>MTPEKEKLLLENIGLAVSTAVKFARTKNLDDLKELIQVGITGTVTSRSKNKFSKGLLGAVMIWKGEEHHGCAFSTFAVPRIWSALVRAEHKNFVIPPAFRRRRADVTFFSDIDSWGEPGQYDYMKGEGPDITVQIDNKIDIENALEKLPERTRYVIRKGVLEGESQTQLGLSLGLSKNRVGQIYKMGIRKLRASHALEIVV</sequence>
<accession>A0A6M3IN32</accession>
<proteinExistence type="predicted"/>